<dbReference type="Proteomes" id="UP001209878">
    <property type="component" value="Unassembled WGS sequence"/>
</dbReference>
<gene>
    <name evidence="2" type="ORF">NP493_717g01027</name>
</gene>
<evidence type="ECO:0000256" key="1">
    <source>
        <dbReference type="SAM" id="MobiDB-lite"/>
    </source>
</evidence>
<sequence length="216" mass="22724">MLNFKYNSDSHVYGMGAPTLHHYPPALGGNYPFSTSLQRPSPVTSLGCVYGAAGLGYPDWGLASPHPHPVTGCGASTVSVTTTNIFRDAPTQGYRPACTVTSHPPHDNHPTQVVREDNTAALPGRQGSCGGGVNPLTVVSSSYSTYGSAGYLAVTSSAEDSMDGGEDRLTETTSASHKSTGRDYPHPALSGWLDLINTHPDLSTPHALNKCSRRDV</sequence>
<organism evidence="2 3">
    <name type="scientific">Ridgeia piscesae</name>
    <name type="common">Tubeworm</name>
    <dbReference type="NCBI Taxonomy" id="27915"/>
    <lineage>
        <taxon>Eukaryota</taxon>
        <taxon>Metazoa</taxon>
        <taxon>Spiralia</taxon>
        <taxon>Lophotrochozoa</taxon>
        <taxon>Annelida</taxon>
        <taxon>Polychaeta</taxon>
        <taxon>Sedentaria</taxon>
        <taxon>Canalipalpata</taxon>
        <taxon>Sabellida</taxon>
        <taxon>Siboglinidae</taxon>
        <taxon>Ridgeia</taxon>
    </lineage>
</organism>
<comment type="caution">
    <text evidence="2">The sequence shown here is derived from an EMBL/GenBank/DDBJ whole genome shotgun (WGS) entry which is preliminary data.</text>
</comment>
<dbReference type="EMBL" id="JAODUO010000717">
    <property type="protein sequence ID" value="KAK2175653.1"/>
    <property type="molecule type" value="Genomic_DNA"/>
</dbReference>
<protein>
    <submittedName>
        <fullName evidence="2">Uncharacterized protein</fullName>
    </submittedName>
</protein>
<dbReference type="AlphaFoldDB" id="A0AAD9KQ74"/>
<feature type="region of interest" description="Disordered" evidence="1">
    <location>
        <begin position="158"/>
        <end position="183"/>
    </location>
</feature>
<accession>A0AAD9KQ74</accession>
<evidence type="ECO:0000313" key="3">
    <source>
        <dbReference type="Proteomes" id="UP001209878"/>
    </source>
</evidence>
<reference evidence="2" key="1">
    <citation type="journal article" date="2023" name="Mol. Biol. Evol.">
        <title>Third-Generation Sequencing Reveals the Adaptive Role of the Epigenome in Three Deep-Sea Polychaetes.</title>
        <authorList>
            <person name="Perez M."/>
            <person name="Aroh O."/>
            <person name="Sun Y."/>
            <person name="Lan Y."/>
            <person name="Juniper S.K."/>
            <person name="Young C.R."/>
            <person name="Angers B."/>
            <person name="Qian P.Y."/>
        </authorList>
    </citation>
    <scope>NUCLEOTIDE SEQUENCE</scope>
    <source>
        <strain evidence="2">R07B-5</strain>
    </source>
</reference>
<name>A0AAD9KQ74_RIDPI</name>
<evidence type="ECO:0000313" key="2">
    <source>
        <dbReference type="EMBL" id="KAK2175653.1"/>
    </source>
</evidence>
<keyword evidence="3" id="KW-1185">Reference proteome</keyword>
<proteinExistence type="predicted"/>